<feature type="compositionally biased region" description="Polar residues" evidence="1">
    <location>
        <begin position="148"/>
        <end position="159"/>
    </location>
</feature>
<dbReference type="EMBL" id="CP032418">
    <property type="protein sequence ID" value="AYC29365.1"/>
    <property type="molecule type" value="Genomic_DNA"/>
</dbReference>
<accession>A0A385YRG6</accession>
<feature type="region of interest" description="Disordered" evidence="1">
    <location>
        <begin position="1"/>
        <end position="42"/>
    </location>
</feature>
<dbReference type="Pfam" id="PF01476">
    <property type="entry name" value="LysM"/>
    <property type="match status" value="1"/>
</dbReference>
<proteinExistence type="predicted"/>
<feature type="compositionally biased region" description="Acidic residues" evidence="1">
    <location>
        <begin position="98"/>
        <end position="107"/>
    </location>
</feature>
<dbReference type="AlphaFoldDB" id="A0A385YRG6"/>
<keyword evidence="5" id="KW-1185">Reference proteome</keyword>
<dbReference type="RefSeq" id="WP_119883105.1">
    <property type="nucleotide sequence ID" value="NZ_CP032418.1"/>
</dbReference>
<feature type="region of interest" description="Disordered" evidence="1">
    <location>
        <begin position="82"/>
        <end position="165"/>
    </location>
</feature>
<dbReference type="SUPFAM" id="SSF54106">
    <property type="entry name" value="LysM domain"/>
    <property type="match status" value="1"/>
</dbReference>
<reference evidence="5" key="1">
    <citation type="submission" date="2018-09" db="EMBL/GenBank/DDBJ databases">
        <authorList>
            <person name="Zhu H."/>
        </authorList>
    </citation>
    <scope>NUCLEOTIDE SEQUENCE [LARGE SCALE GENOMIC DNA]</scope>
    <source>
        <strain evidence="5">K2R23-3</strain>
    </source>
</reference>
<dbReference type="Proteomes" id="UP000265725">
    <property type="component" value="Chromosome"/>
</dbReference>
<keyword evidence="2" id="KW-0812">Transmembrane</keyword>
<evidence type="ECO:0000313" key="4">
    <source>
        <dbReference type="EMBL" id="AYC29365.1"/>
    </source>
</evidence>
<dbReference type="InterPro" id="IPR036779">
    <property type="entry name" value="LysM_dom_sf"/>
</dbReference>
<dbReference type="CDD" id="cd00118">
    <property type="entry name" value="LysM"/>
    <property type="match status" value="1"/>
</dbReference>
<dbReference type="PROSITE" id="PS51782">
    <property type="entry name" value="LYSM"/>
    <property type="match status" value="1"/>
</dbReference>
<feature type="compositionally biased region" description="Basic and acidic residues" evidence="1">
    <location>
        <begin position="1"/>
        <end position="11"/>
    </location>
</feature>
<dbReference type="InterPro" id="IPR018392">
    <property type="entry name" value="LysM"/>
</dbReference>
<feature type="transmembrane region" description="Helical" evidence="2">
    <location>
        <begin position="51"/>
        <end position="71"/>
    </location>
</feature>
<evidence type="ECO:0000313" key="5">
    <source>
        <dbReference type="Proteomes" id="UP000265725"/>
    </source>
</evidence>
<name>A0A385YRG6_9BACL</name>
<sequence length="204" mass="22759">MSNEEYKDSIERHRKAVNLEEESSPSRRTRRTSKKQAVTKQSNRKNPLMPILFFIFIMIPIGFLIYIQFFYDPSATETTVDESITYEENTTTDSSDTNVDENIEEDAIDKKEDTGTEDNVSEDVPSSDTPIVEPAEERTQAGDDESSTDSTPNQGSKTHTVAPGETLYRIAMNYYNDPSAVDKIKAANGLSSDSISAGQELILP</sequence>
<dbReference type="Gene3D" id="3.10.350.10">
    <property type="entry name" value="LysM domain"/>
    <property type="match status" value="1"/>
</dbReference>
<dbReference type="KEGG" id="paek:D3873_05510"/>
<organism evidence="4 5">
    <name type="scientific">Paenisporosarcina cavernae</name>
    <dbReference type="NCBI Taxonomy" id="2320858"/>
    <lineage>
        <taxon>Bacteria</taxon>
        <taxon>Bacillati</taxon>
        <taxon>Bacillota</taxon>
        <taxon>Bacilli</taxon>
        <taxon>Bacillales</taxon>
        <taxon>Caryophanaceae</taxon>
        <taxon>Paenisporosarcina</taxon>
    </lineage>
</organism>
<dbReference type="SMART" id="SM00257">
    <property type="entry name" value="LysM"/>
    <property type="match status" value="1"/>
</dbReference>
<evidence type="ECO:0000259" key="3">
    <source>
        <dbReference type="PROSITE" id="PS51782"/>
    </source>
</evidence>
<gene>
    <name evidence="4" type="ORF">D3873_05510</name>
</gene>
<keyword evidence="2" id="KW-1133">Transmembrane helix</keyword>
<keyword evidence="2" id="KW-0472">Membrane</keyword>
<dbReference type="OrthoDB" id="2583609at2"/>
<protein>
    <submittedName>
        <fullName evidence="4">LysM peptidoglycan-binding domain-containing protein</fullName>
    </submittedName>
</protein>
<feature type="domain" description="LysM" evidence="3">
    <location>
        <begin position="157"/>
        <end position="203"/>
    </location>
</feature>
<evidence type="ECO:0000256" key="1">
    <source>
        <dbReference type="SAM" id="MobiDB-lite"/>
    </source>
</evidence>
<evidence type="ECO:0000256" key="2">
    <source>
        <dbReference type="SAM" id="Phobius"/>
    </source>
</evidence>
<feature type="compositionally biased region" description="Low complexity" evidence="1">
    <location>
        <begin position="87"/>
        <end position="97"/>
    </location>
</feature>